<keyword evidence="1" id="KW-0812">Transmembrane</keyword>
<dbReference type="Proteomes" id="UP000032061">
    <property type="component" value="Unassembled WGS sequence"/>
</dbReference>
<evidence type="ECO:0000256" key="1">
    <source>
        <dbReference type="SAM" id="Phobius"/>
    </source>
</evidence>
<organism evidence="2 4">
    <name type="scientific">Flavobacterium hibernum</name>
    <dbReference type="NCBI Taxonomy" id="37752"/>
    <lineage>
        <taxon>Bacteria</taxon>
        <taxon>Pseudomonadati</taxon>
        <taxon>Bacteroidota</taxon>
        <taxon>Flavobacteriia</taxon>
        <taxon>Flavobacteriales</taxon>
        <taxon>Flavobacteriaceae</taxon>
        <taxon>Flavobacterium</taxon>
    </lineage>
</organism>
<evidence type="ECO:0000313" key="5">
    <source>
        <dbReference type="Proteomes" id="UP000198302"/>
    </source>
</evidence>
<reference evidence="3 5" key="2">
    <citation type="submission" date="2016-11" db="EMBL/GenBank/DDBJ databases">
        <title>Whole genomes of Flavobacteriaceae.</title>
        <authorList>
            <person name="Stine C."/>
            <person name="Li C."/>
            <person name="Tadesse D."/>
        </authorList>
    </citation>
    <scope>NUCLEOTIDE SEQUENCE [LARGE SCALE GENOMIC DNA]</scope>
    <source>
        <strain evidence="3 5">ATCC 51468</strain>
    </source>
</reference>
<name>A0A0D0EZ75_9FLAO</name>
<dbReference type="EMBL" id="MUGX01000009">
    <property type="protein sequence ID" value="OXA89254.1"/>
    <property type="molecule type" value="Genomic_DNA"/>
</dbReference>
<protein>
    <submittedName>
        <fullName evidence="2">Uncharacterized protein</fullName>
    </submittedName>
</protein>
<dbReference type="EMBL" id="JPRK01000009">
    <property type="protein sequence ID" value="KIO52616.1"/>
    <property type="molecule type" value="Genomic_DNA"/>
</dbReference>
<keyword evidence="1" id="KW-1133">Transmembrane helix</keyword>
<gene>
    <name evidence="3" type="ORF">B0A73_06660</name>
    <name evidence="2" type="ORF">IW18_11825</name>
</gene>
<evidence type="ECO:0000313" key="2">
    <source>
        <dbReference type="EMBL" id="KIO52616.1"/>
    </source>
</evidence>
<dbReference type="AlphaFoldDB" id="A0A0D0EZ75"/>
<keyword evidence="1" id="KW-0472">Membrane</keyword>
<sequence length="160" mass="18800">MKTLSLILIFLGLSILATEIVNDFYKTKIFYASLDPQKNYSPDTLLVNEETRPSSIGSNKTTWIFHGYCKSDKLKIGISIPMNIVSATNFNRNKIPIWRIKNINDKIIYRRMDNKINSPFSYEMRQYWTSQVFMIATVPALFYYLSIRRKTKKKLEKQIP</sequence>
<comment type="caution">
    <text evidence="2">The sequence shown here is derived from an EMBL/GenBank/DDBJ whole genome shotgun (WGS) entry which is preliminary data.</text>
</comment>
<keyword evidence="5" id="KW-1185">Reference proteome</keyword>
<dbReference type="OrthoDB" id="1374816at2"/>
<feature type="transmembrane region" description="Helical" evidence="1">
    <location>
        <begin position="127"/>
        <end position="145"/>
    </location>
</feature>
<reference evidence="2 4" key="1">
    <citation type="submission" date="2015-01" db="EMBL/GenBank/DDBJ databases">
        <title>Genome of Flavobacterium hibernum DSM 12611.</title>
        <authorList>
            <person name="Stropko S.J."/>
            <person name="Pipes S.E."/>
            <person name="Newman J.D."/>
        </authorList>
    </citation>
    <scope>NUCLEOTIDE SEQUENCE [LARGE SCALE GENOMIC DNA]</scope>
    <source>
        <strain evidence="2 4">DSM 12611</strain>
    </source>
</reference>
<proteinExistence type="predicted"/>
<evidence type="ECO:0000313" key="3">
    <source>
        <dbReference type="EMBL" id="OXA89254.1"/>
    </source>
</evidence>
<dbReference type="RefSeq" id="WP_041517936.1">
    <property type="nucleotide sequence ID" value="NZ_JPRK01000009.1"/>
</dbReference>
<accession>A0A0D0EZ75</accession>
<evidence type="ECO:0000313" key="4">
    <source>
        <dbReference type="Proteomes" id="UP000032061"/>
    </source>
</evidence>
<dbReference type="Proteomes" id="UP000198302">
    <property type="component" value="Unassembled WGS sequence"/>
</dbReference>